<keyword evidence="1" id="KW-1133">Transmembrane helix</keyword>
<name>A0A060XGR1_ONCMY</name>
<evidence type="ECO:0000256" key="1">
    <source>
        <dbReference type="SAM" id="Phobius"/>
    </source>
</evidence>
<protein>
    <submittedName>
        <fullName evidence="2">Uncharacterized protein</fullName>
    </submittedName>
</protein>
<organism evidence="2 3">
    <name type="scientific">Oncorhynchus mykiss</name>
    <name type="common">Rainbow trout</name>
    <name type="synonym">Salmo gairdneri</name>
    <dbReference type="NCBI Taxonomy" id="8022"/>
    <lineage>
        <taxon>Eukaryota</taxon>
        <taxon>Metazoa</taxon>
        <taxon>Chordata</taxon>
        <taxon>Craniata</taxon>
        <taxon>Vertebrata</taxon>
        <taxon>Euteleostomi</taxon>
        <taxon>Actinopterygii</taxon>
        <taxon>Neopterygii</taxon>
        <taxon>Teleostei</taxon>
        <taxon>Protacanthopterygii</taxon>
        <taxon>Salmoniformes</taxon>
        <taxon>Salmonidae</taxon>
        <taxon>Salmoninae</taxon>
        <taxon>Oncorhynchus</taxon>
    </lineage>
</organism>
<keyword evidence="1" id="KW-0472">Membrane</keyword>
<dbReference type="Proteomes" id="UP000193380">
    <property type="component" value="Unassembled WGS sequence"/>
</dbReference>
<keyword evidence="1" id="KW-0812">Transmembrane</keyword>
<proteinExistence type="predicted"/>
<reference evidence="2" key="1">
    <citation type="journal article" date="2014" name="Nat. Commun.">
        <title>The rainbow trout genome provides novel insights into evolution after whole-genome duplication in vertebrates.</title>
        <authorList>
            <person name="Berthelot C."/>
            <person name="Brunet F."/>
            <person name="Chalopin D."/>
            <person name="Juanchich A."/>
            <person name="Bernard M."/>
            <person name="Noel B."/>
            <person name="Bento P."/>
            <person name="Da Silva C."/>
            <person name="Labadie K."/>
            <person name="Alberti A."/>
            <person name="Aury J.M."/>
            <person name="Louis A."/>
            <person name="Dehais P."/>
            <person name="Bardou P."/>
            <person name="Montfort J."/>
            <person name="Klopp C."/>
            <person name="Cabau C."/>
            <person name="Gaspin C."/>
            <person name="Thorgaard G.H."/>
            <person name="Boussaha M."/>
            <person name="Quillet E."/>
            <person name="Guyomard R."/>
            <person name="Galiana D."/>
            <person name="Bobe J."/>
            <person name="Volff J.N."/>
            <person name="Genet C."/>
            <person name="Wincker P."/>
            <person name="Jaillon O."/>
            <person name="Roest Crollius H."/>
            <person name="Guiguen Y."/>
        </authorList>
    </citation>
    <scope>NUCLEOTIDE SEQUENCE [LARGE SCALE GENOMIC DNA]</scope>
</reference>
<reference evidence="2" key="2">
    <citation type="submission" date="2014-03" db="EMBL/GenBank/DDBJ databases">
        <authorList>
            <person name="Genoscope - CEA"/>
        </authorList>
    </citation>
    <scope>NUCLEOTIDE SEQUENCE</scope>
</reference>
<gene>
    <name evidence="2" type="ORF">GSONMT00024454001</name>
</gene>
<evidence type="ECO:0000313" key="2">
    <source>
        <dbReference type="EMBL" id="CDQ78641.1"/>
    </source>
</evidence>
<sequence>MVCTGHFTQPHLPLNDFPGNFKFAIPIIVPIVIVYLIICYYHWRYIDSNPIHIMHTYIHHVHSAFRKYSYSLTYSTFCSVTGSNQN</sequence>
<feature type="transmembrane region" description="Helical" evidence="1">
    <location>
        <begin position="23"/>
        <end position="43"/>
    </location>
</feature>
<accession>A0A060XGR1</accession>
<dbReference type="EMBL" id="FR905353">
    <property type="protein sequence ID" value="CDQ78641.1"/>
    <property type="molecule type" value="Genomic_DNA"/>
</dbReference>
<dbReference type="PaxDb" id="8022-A0A060XGR1"/>
<dbReference type="AlphaFoldDB" id="A0A060XGR1"/>
<evidence type="ECO:0000313" key="3">
    <source>
        <dbReference type="Proteomes" id="UP000193380"/>
    </source>
</evidence>